<keyword evidence="1" id="KW-0175">Coiled coil</keyword>
<gene>
    <name evidence="2" type="ORF">G0P99_02240</name>
</gene>
<sequence>MRFLRQSLLGVFLASVALALLVWAGQLVLDAVQSRMNADKKPPAARERVFAVNVQTAQSGTVTPVLEAFGKVQSRRTLELRSAMGGRVIGLSENFVDGGTVHAGEVLVRIDPAKAQTELDRARSDLMDAEAEERDAARALILAGHELQAAEDQATLRAQAMQRQQDLVERGVGSAATAETAELADAQARQAVLSRQIAVAQAEARVDQAVTRLARARLALELAERDLEETEVFASFDGTLSGVTLVEGRLVSVNEKLAELIDPTALEVAFRISTAQYARLLDASGRLIGAPVTVKLDVTGADLVAQGSISRDSAAAGDGQSGRLIYAGLDASPGFKPGDFVTVSVEEPPLLNVVQLPASALDASGTVLVLSAEDRLEELPVSLLRRQGDHVLVRGDGLEGREVVIGRTPLLGPGIKVRPLRVEAGAGEPDVSLLELSDERRARLVAFVEGNDRMPADVKQRLLGQLAEARVPARLVQRLEERTGG</sequence>
<dbReference type="SUPFAM" id="SSF111369">
    <property type="entry name" value="HlyD-like secretion proteins"/>
    <property type="match status" value="1"/>
</dbReference>
<feature type="coiled-coil region" evidence="1">
    <location>
        <begin position="183"/>
        <end position="226"/>
    </location>
</feature>
<name>A0A6B2NHW0_9RHOB</name>
<accession>A0A6B2NHW0</accession>
<dbReference type="Gene3D" id="1.10.287.470">
    <property type="entry name" value="Helix hairpin bin"/>
    <property type="match status" value="1"/>
</dbReference>
<dbReference type="GO" id="GO:1990281">
    <property type="term" value="C:efflux pump complex"/>
    <property type="evidence" value="ECO:0007669"/>
    <property type="project" value="TreeGrafter"/>
</dbReference>
<dbReference type="Gene3D" id="2.40.420.20">
    <property type="match status" value="1"/>
</dbReference>
<evidence type="ECO:0000256" key="1">
    <source>
        <dbReference type="SAM" id="Coils"/>
    </source>
</evidence>
<evidence type="ECO:0000313" key="2">
    <source>
        <dbReference type="EMBL" id="NDW43772.1"/>
    </source>
</evidence>
<reference evidence="2" key="1">
    <citation type="submission" date="2020-02" db="EMBL/GenBank/DDBJ databases">
        <title>Delineation of the pyrene-degrading pathway in Roseobacter clade bacteria by genomic analysis.</title>
        <authorList>
            <person name="Zhou H."/>
            <person name="Wang H."/>
        </authorList>
    </citation>
    <scope>NUCLEOTIDE SEQUENCE</scope>
    <source>
        <strain evidence="2">PrR005</strain>
    </source>
</reference>
<dbReference type="RefSeq" id="WP_164127273.1">
    <property type="nucleotide sequence ID" value="NZ_JAAGOX010000003.1"/>
</dbReference>
<comment type="caution">
    <text evidence="2">The sequence shown here is derived from an EMBL/GenBank/DDBJ whole genome shotgun (WGS) entry which is preliminary data.</text>
</comment>
<dbReference type="AlphaFoldDB" id="A0A6B2NHW0"/>
<dbReference type="EMBL" id="JAAGOX010000003">
    <property type="protein sequence ID" value="NDW43772.1"/>
    <property type="molecule type" value="Genomic_DNA"/>
</dbReference>
<dbReference type="Gene3D" id="2.40.50.100">
    <property type="match status" value="1"/>
</dbReference>
<dbReference type="PANTHER" id="PTHR30469:SF15">
    <property type="entry name" value="HLYD FAMILY OF SECRETION PROTEINS"/>
    <property type="match status" value="1"/>
</dbReference>
<dbReference type="Gene3D" id="2.40.30.170">
    <property type="match status" value="1"/>
</dbReference>
<protein>
    <submittedName>
        <fullName evidence="2">HlyD family efflux transporter periplasmic adaptor subunit</fullName>
    </submittedName>
</protein>
<dbReference type="PANTHER" id="PTHR30469">
    <property type="entry name" value="MULTIDRUG RESISTANCE PROTEIN MDTA"/>
    <property type="match status" value="1"/>
</dbReference>
<organism evidence="2">
    <name type="scientific">Ruegeria sp. PrR005</name>
    <dbReference type="NCBI Taxonomy" id="2706882"/>
    <lineage>
        <taxon>Bacteria</taxon>
        <taxon>Pseudomonadati</taxon>
        <taxon>Pseudomonadota</taxon>
        <taxon>Alphaproteobacteria</taxon>
        <taxon>Rhodobacterales</taxon>
        <taxon>Roseobacteraceae</taxon>
        <taxon>Ruegeria</taxon>
    </lineage>
</organism>
<proteinExistence type="predicted"/>
<dbReference type="GO" id="GO:0015562">
    <property type="term" value="F:efflux transmembrane transporter activity"/>
    <property type="evidence" value="ECO:0007669"/>
    <property type="project" value="TreeGrafter"/>
</dbReference>